<comment type="caution">
    <text evidence="5">The sequence shown here is derived from an EMBL/GenBank/DDBJ whole genome shotgun (WGS) entry which is preliminary data.</text>
</comment>
<keyword evidence="2" id="KW-0547">Nucleotide-binding</keyword>
<sequence length="331" mass="34582">MALDEFELIARYFRTARLERAGEASATVLGIGDDAAVLQPAAGQQLVVSTDTLVEGVHFPKEGPAAELGYRALAVAVSDLAAMAASPLGFTLALTLPQATPCWLQAFSSGLADAARDAGINLIGGDTTRGPLNIGVTVLGQVPAGQALTRSGARPGDLLCVGGNLGDGAAGLDVVLGNQLPVGLPMAAQDYLYQRFWRPMPQLALGQRLRGVASAGLDVSDGLLADAAHIASASGVRLLINGPQLPMSDALRSWSERQRLDWMLRGGDDYVLLFTLPRAARRWLEQWRAAGLAVSVIGEVQGGKGVQLDLGLGPQNVDGPAGYQHFRSTDD</sequence>
<keyword evidence="2" id="KW-0067">ATP-binding</keyword>
<dbReference type="SUPFAM" id="SSF55326">
    <property type="entry name" value="PurM N-terminal domain-like"/>
    <property type="match status" value="1"/>
</dbReference>
<feature type="binding site" evidence="2">
    <location>
        <position position="220"/>
    </location>
    <ligand>
        <name>ATP</name>
        <dbReference type="ChEBI" id="CHEBI:30616"/>
    </ligand>
</feature>
<dbReference type="Proteomes" id="UP000243451">
    <property type="component" value="Unassembled WGS sequence"/>
</dbReference>
<dbReference type="EMBL" id="PPSK01000019">
    <property type="protein sequence ID" value="POB01507.1"/>
    <property type="molecule type" value="Genomic_DNA"/>
</dbReference>
<dbReference type="Gene3D" id="3.90.650.10">
    <property type="entry name" value="PurM-like C-terminal domain"/>
    <property type="match status" value="1"/>
</dbReference>
<dbReference type="Pfam" id="PF02769">
    <property type="entry name" value="AIRS_C"/>
    <property type="match status" value="1"/>
</dbReference>
<comment type="catalytic activity">
    <reaction evidence="2">
        <text>thiamine phosphate + ATP = thiamine diphosphate + ADP</text>
        <dbReference type="Rhea" id="RHEA:15913"/>
        <dbReference type="ChEBI" id="CHEBI:30616"/>
        <dbReference type="ChEBI" id="CHEBI:37575"/>
        <dbReference type="ChEBI" id="CHEBI:58937"/>
        <dbReference type="ChEBI" id="CHEBI:456216"/>
        <dbReference type="EC" id="2.7.4.16"/>
    </reaction>
</comment>
<dbReference type="HAMAP" id="MF_02128">
    <property type="entry name" value="TMP_kinase"/>
    <property type="match status" value="1"/>
</dbReference>
<feature type="binding site" evidence="2">
    <location>
        <begin position="125"/>
        <end position="126"/>
    </location>
    <ligand>
        <name>ATP</name>
        <dbReference type="ChEBI" id="CHEBI:30616"/>
    </ligand>
</feature>
<dbReference type="CDD" id="cd02194">
    <property type="entry name" value="ThiL"/>
    <property type="match status" value="1"/>
</dbReference>
<comment type="pathway">
    <text evidence="2">Cofactor biosynthesis; thiamine diphosphate biosynthesis; thiamine diphosphate from thiamine phosphate: step 1/1.</text>
</comment>
<comment type="function">
    <text evidence="2">Catalyzes the ATP-dependent phosphorylation of thiamine-monophosphate (TMP) to form thiamine-pyrophosphate (TPP), the active form of vitamin B1.</text>
</comment>
<keyword evidence="2 5" id="KW-0418">Kinase</keyword>
<feature type="binding site" evidence="2">
    <location>
        <position position="49"/>
    </location>
    <ligand>
        <name>Mg(2+)</name>
        <dbReference type="ChEBI" id="CHEBI:18420"/>
        <label>4</label>
    </ligand>
</feature>
<evidence type="ECO:0000313" key="6">
    <source>
        <dbReference type="Proteomes" id="UP000243451"/>
    </source>
</evidence>
<dbReference type="Gene3D" id="3.30.1330.10">
    <property type="entry name" value="PurM-like, N-terminal domain"/>
    <property type="match status" value="1"/>
</dbReference>
<dbReference type="GO" id="GO:0005524">
    <property type="term" value="F:ATP binding"/>
    <property type="evidence" value="ECO:0007669"/>
    <property type="project" value="UniProtKB-UniRule"/>
</dbReference>
<evidence type="ECO:0000256" key="2">
    <source>
        <dbReference type="HAMAP-Rule" id="MF_02128"/>
    </source>
</evidence>
<gene>
    <name evidence="2 5" type="primary">thiL</name>
    <name evidence="5" type="ORF">C1949_16100</name>
</gene>
<feature type="binding site" evidence="2">
    <location>
        <position position="51"/>
    </location>
    <ligand>
        <name>Mg(2+)</name>
        <dbReference type="ChEBI" id="CHEBI:18420"/>
        <label>1</label>
    </ligand>
</feature>
<feature type="binding site" evidence="2">
    <location>
        <position position="79"/>
    </location>
    <ligand>
        <name>Mg(2+)</name>
        <dbReference type="ChEBI" id="CHEBI:18420"/>
        <label>3</label>
    </ligand>
</feature>
<proteinExistence type="inferred from homology"/>
<dbReference type="PANTHER" id="PTHR30270">
    <property type="entry name" value="THIAMINE-MONOPHOSPHATE KINASE"/>
    <property type="match status" value="1"/>
</dbReference>
<dbReference type="Pfam" id="PF00586">
    <property type="entry name" value="AIRS"/>
    <property type="match status" value="1"/>
</dbReference>
<protein>
    <recommendedName>
        <fullName evidence="2">Thiamine-monophosphate kinase</fullName>
        <shortName evidence="2">TMP kinase</shortName>
        <shortName evidence="2">Thiamine-phosphate kinase</shortName>
        <ecNumber evidence="2">2.7.4.16</ecNumber>
    </recommendedName>
</protein>
<feature type="binding site" evidence="2">
    <location>
        <position position="268"/>
    </location>
    <ligand>
        <name>substrate</name>
    </ligand>
</feature>
<dbReference type="AlphaFoldDB" id="A0A2P4ERS7"/>
<dbReference type="InterPro" id="IPR036676">
    <property type="entry name" value="PurM-like_C_sf"/>
</dbReference>
<organism evidence="5 6">
    <name type="scientific">Halopseudomonas oceani</name>
    <dbReference type="NCBI Taxonomy" id="1708783"/>
    <lineage>
        <taxon>Bacteria</taxon>
        <taxon>Pseudomonadati</taxon>
        <taxon>Pseudomonadota</taxon>
        <taxon>Gammaproteobacteria</taxon>
        <taxon>Pseudomonadales</taxon>
        <taxon>Pseudomonadaceae</taxon>
        <taxon>Halopseudomonas</taxon>
    </lineage>
</organism>
<dbReference type="EC" id="2.7.4.16" evidence="2"/>
<dbReference type="InterPro" id="IPR006283">
    <property type="entry name" value="ThiL-like"/>
</dbReference>
<dbReference type="InterPro" id="IPR016188">
    <property type="entry name" value="PurM-like_N"/>
</dbReference>
<feature type="binding site" evidence="2">
    <location>
        <position position="50"/>
    </location>
    <ligand>
        <name>Mg(2+)</name>
        <dbReference type="ChEBI" id="CHEBI:18420"/>
        <label>1</label>
    </ligand>
</feature>
<keyword evidence="2" id="KW-0808">Transferase</keyword>
<evidence type="ECO:0000256" key="1">
    <source>
        <dbReference type="ARBA" id="ARBA00022977"/>
    </source>
</evidence>
<comment type="caution">
    <text evidence="2">Lacks conserved residue(s) required for the propagation of feature annotation.</text>
</comment>
<comment type="similarity">
    <text evidence="2">Belongs to the thiamine-monophosphate kinase family.</text>
</comment>
<feature type="domain" description="PurM-like C-terminal" evidence="4">
    <location>
        <begin position="154"/>
        <end position="308"/>
    </location>
</feature>
<keyword evidence="2" id="KW-0479">Metal-binding</keyword>
<feature type="binding site" evidence="2">
    <location>
        <position position="150"/>
    </location>
    <ligand>
        <name>ATP</name>
        <dbReference type="ChEBI" id="CHEBI:30616"/>
    </ligand>
</feature>
<feature type="domain" description="PurM-like N-terminal" evidence="3">
    <location>
        <begin position="32"/>
        <end position="142"/>
    </location>
</feature>
<feature type="binding site" evidence="2">
    <location>
        <position position="126"/>
    </location>
    <ligand>
        <name>Mg(2+)</name>
        <dbReference type="ChEBI" id="CHEBI:18420"/>
        <label>1</label>
    </ligand>
</feature>
<dbReference type="GO" id="GO:0009229">
    <property type="term" value="P:thiamine diphosphate biosynthetic process"/>
    <property type="evidence" value="ECO:0007669"/>
    <property type="project" value="UniProtKB-UniRule"/>
</dbReference>
<dbReference type="GO" id="GO:0009030">
    <property type="term" value="F:thiamine-phosphate kinase activity"/>
    <property type="evidence" value="ECO:0007669"/>
    <property type="project" value="UniProtKB-UniRule"/>
</dbReference>
<feature type="binding site" evidence="2">
    <location>
        <position position="34"/>
    </location>
    <ligand>
        <name>Mg(2+)</name>
        <dbReference type="ChEBI" id="CHEBI:18420"/>
        <label>3</label>
    </ligand>
</feature>
<feature type="binding site" evidence="2">
    <location>
        <position position="34"/>
    </location>
    <ligand>
        <name>Mg(2+)</name>
        <dbReference type="ChEBI" id="CHEBI:18420"/>
        <label>4</label>
    </ligand>
</feature>
<accession>A0A2P4ERS7</accession>
<dbReference type="NCBIfam" id="TIGR01379">
    <property type="entry name" value="thiL"/>
    <property type="match status" value="1"/>
</dbReference>
<dbReference type="SUPFAM" id="SSF56042">
    <property type="entry name" value="PurM C-terminal domain-like"/>
    <property type="match status" value="1"/>
</dbReference>
<dbReference type="UniPathway" id="UPA00060">
    <property type="reaction ID" value="UER00142"/>
</dbReference>
<keyword evidence="2" id="KW-0460">Magnesium</keyword>
<keyword evidence="6" id="KW-1185">Reference proteome</keyword>
<name>A0A2P4ERS7_9GAMM</name>
<dbReference type="GO" id="GO:0009228">
    <property type="term" value="P:thiamine biosynthetic process"/>
    <property type="evidence" value="ECO:0007669"/>
    <property type="project" value="UniProtKB-KW"/>
</dbReference>
<feature type="binding site" evidence="2">
    <location>
        <position position="58"/>
    </location>
    <ligand>
        <name>substrate</name>
    </ligand>
</feature>
<evidence type="ECO:0000259" key="3">
    <source>
        <dbReference type="Pfam" id="PF00586"/>
    </source>
</evidence>
<reference evidence="5 6" key="1">
    <citation type="submission" date="2018-01" db="EMBL/GenBank/DDBJ databases">
        <title>Draft genome of the type strain Pseudomonas oceani DSM 100277 isolated from the deep water in Okinawa trough, northwestern Pacific Ocean.</title>
        <authorList>
            <person name="Gomila M."/>
            <person name="Mulet M."/>
            <person name="Garcia-Valdes E."/>
            <person name="Lalucat J."/>
        </authorList>
    </citation>
    <scope>NUCLEOTIDE SEQUENCE [LARGE SCALE GENOMIC DNA]</scope>
    <source>
        <strain evidence="5 6">DSM 100277</strain>
    </source>
</reference>
<feature type="binding site" evidence="2">
    <location>
        <position position="79"/>
    </location>
    <ligand>
        <name>Mg(2+)</name>
        <dbReference type="ChEBI" id="CHEBI:18420"/>
        <label>2</label>
    </ligand>
</feature>
<dbReference type="GO" id="GO:0000287">
    <property type="term" value="F:magnesium ion binding"/>
    <property type="evidence" value="ECO:0007669"/>
    <property type="project" value="UniProtKB-UniRule"/>
</dbReference>
<dbReference type="PANTHER" id="PTHR30270:SF0">
    <property type="entry name" value="THIAMINE-MONOPHOSPHATE KINASE"/>
    <property type="match status" value="1"/>
</dbReference>
<dbReference type="InterPro" id="IPR036921">
    <property type="entry name" value="PurM-like_N_sf"/>
</dbReference>
<dbReference type="InterPro" id="IPR010918">
    <property type="entry name" value="PurM-like_C_dom"/>
</dbReference>
<feature type="binding site" evidence="2">
    <location>
        <position position="79"/>
    </location>
    <ligand>
        <name>Mg(2+)</name>
        <dbReference type="ChEBI" id="CHEBI:18420"/>
        <label>4</label>
    </ligand>
</feature>
<feature type="binding site" evidence="2">
    <location>
        <position position="221"/>
    </location>
    <ligand>
        <name>Mg(2+)</name>
        <dbReference type="ChEBI" id="CHEBI:18420"/>
        <label>5</label>
    </ligand>
</feature>
<feature type="binding site" evidence="2">
    <location>
        <position position="218"/>
    </location>
    <ligand>
        <name>Mg(2+)</name>
        <dbReference type="ChEBI" id="CHEBI:18420"/>
        <label>3</label>
    </ligand>
</feature>
<dbReference type="PIRSF" id="PIRSF005303">
    <property type="entry name" value="Thiam_monoph_kin"/>
    <property type="match status" value="1"/>
</dbReference>
<keyword evidence="1 2" id="KW-0784">Thiamine biosynthesis</keyword>
<evidence type="ECO:0000259" key="4">
    <source>
        <dbReference type="Pfam" id="PF02769"/>
    </source>
</evidence>
<comment type="miscellaneous">
    <text evidence="2">Reaction mechanism of ThiL seems to utilize a direct, inline transfer of the gamma-phosphate of ATP to TMP rather than a phosphorylated enzyme intermediate.</text>
</comment>
<feature type="binding site" evidence="2">
    <location>
        <position position="51"/>
    </location>
    <ligand>
        <name>Mg(2+)</name>
        <dbReference type="ChEBI" id="CHEBI:18420"/>
        <label>2</label>
    </ligand>
</feature>
<dbReference type="OrthoDB" id="9802811at2"/>
<feature type="binding site" evidence="2">
    <location>
        <position position="323"/>
    </location>
    <ligand>
        <name>substrate</name>
    </ligand>
</feature>
<evidence type="ECO:0000313" key="5">
    <source>
        <dbReference type="EMBL" id="POB01507.1"/>
    </source>
</evidence>